<evidence type="ECO:0000313" key="15">
    <source>
        <dbReference type="Proteomes" id="UP001230289"/>
    </source>
</evidence>
<reference evidence="14 15" key="1">
    <citation type="submission" date="2023-08" db="EMBL/GenBank/DDBJ databases">
        <title>Microbacterium sp. nov., isolated from a waste landfill.</title>
        <authorList>
            <person name="Wen W."/>
        </authorList>
    </citation>
    <scope>NUCLEOTIDE SEQUENCE [LARGE SCALE GENOMIC DNA]</scope>
    <source>
        <strain evidence="14 15">ASV81</strain>
    </source>
</reference>
<evidence type="ECO:0000256" key="2">
    <source>
        <dbReference type="ARBA" id="ARBA00006920"/>
    </source>
</evidence>
<keyword evidence="5 13" id="KW-0812">Transmembrane</keyword>
<evidence type="ECO:0000256" key="13">
    <source>
        <dbReference type="SAM" id="Phobius"/>
    </source>
</evidence>
<keyword evidence="6" id="KW-0631">Potassium channel</keyword>
<evidence type="ECO:0000256" key="6">
    <source>
        <dbReference type="ARBA" id="ARBA00022826"/>
    </source>
</evidence>
<keyword evidence="11" id="KW-0407">Ion channel</keyword>
<dbReference type="EMBL" id="JAVFCB010000013">
    <property type="protein sequence ID" value="MDQ4215679.1"/>
    <property type="molecule type" value="Genomic_DNA"/>
</dbReference>
<dbReference type="InterPro" id="IPR010617">
    <property type="entry name" value="TMEM175-like"/>
</dbReference>
<evidence type="ECO:0000256" key="12">
    <source>
        <dbReference type="ARBA" id="ARBA00034430"/>
    </source>
</evidence>
<feature type="transmembrane region" description="Helical" evidence="13">
    <location>
        <begin position="100"/>
        <end position="118"/>
    </location>
</feature>
<dbReference type="RefSeq" id="WP_308490627.1">
    <property type="nucleotide sequence ID" value="NZ_JAVFCB010000013.1"/>
</dbReference>
<dbReference type="PANTHER" id="PTHR31462:SF5">
    <property type="entry name" value="ENDOSOMAL_LYSOSOMAL PROTON CHANNEL TMEM175"/>
    <property type="match status" value="1"/>
</dbReference>
<evidence type="ECO:0000256" key="8">
    <source>
        <dbReference type="ARBA" id="ARBA00022989"/>
    </source>
</evidence>
<organism evidence="14 15">
    <name type="scientific">Microbacterium capsulatum</name>
    <dbReference type="NCBI Taxonomy" id="3041921"/>
    <lineage>
        <taxon>Bacteria</taxon>
        <taxon>Bacillati</taxon>
        <taxon>Actinomycetota</taxon>
        <taxon>Actinomycetes</taxon>
        <taxon>Micrococcales</taxon>
        <taxon>Microbacteriaceae</taxon>
        <taxon>Microbacterium</taxon>
    </lineage>
</organism>
<comment type="similarity">
    <text evidence="2">Belongs to the TMEM175 family.</text>
</comment>
<dbReference type="Proteomes" id="UP001230289">
    <property type="component" value="Unassembled WGS sequence"/>
</dbReference>
<comment type="catalytic activity">
    <reaction evidence="12">
        <text>K(+)(in) = K(+)(out)</text>
        <dbReference type="Rhea" id="RHEA:29463"/>
        <dbReference type="ChEBI" id="CHEBI:29103"/>
    </reaction>
</comment>
<comment type="subcellular location">
    <subcellularLocation>
        <location evidence="1">Membrane</location>
        <topology evidence="1">Multi-pass membrane protein</topology>
    </subcellularLocation>
</comment>
<evidence type="ECO:0000313" key="14">
    <source>
        <dbReference type="EMBL" id="MDQ4215679.1"/>
    </source>
</evidence>
<proteinExistence type="inferred from homology"/>
<comment type="caution">
    <text evidence="14">The sequence shown here is derived from an EMBL/GenBank/DDBJ whole genome shotgun (WGS) entry which is preliminary data.</text>
</comment>
<evidence type="ECO:0000256" key="3">
    <source>
        <dbReference type="ARBA" id="ARBA00022448"/>
    </source>
</evidence>
<evidence type="ECO:0000256" key="5">
    <source>
        <dbReference type="ARBA" id="ARBA00022692"/>
    </source>
</evidence>
<gene>
    <name evidence="14" type="ORF">RBR11_17320</name>
</gene>
<evidence type="ECO:0000256" key="9">
    <source>
        <dbReference type="ARBA" id="ARBA00023065"/>
    </source>
</evidence>
<feature type="transmembrane region" description="Helical" evidence="13">
    <location>
        <begin position="70"/>
        <end position="88"/>
    </location>
</feature>
<accession>A0ABU0XKL2</accession>
<dbReference type="PANTHER" id="PTHR31462">
    <property type="entry name" value="ENDOSOMAL/LYSOSOMAL POTASSIUM CHANNEL TMEM175"/>
    <property type="match status" value="1"/>
</dbReference>
<evidence type="ECO:0000256" key="4">
    <source>
        <dbReference type="ARBA" id="ARBA00022538"/>
    </source>
</evidence>
<evidence type="ECO:0000256" key="1">
    <source>
        <dbReference type="ARBA" id="ARBA00004141"/>
    </source>
</evidence>
<keyword evidence="9" id="KW-0406">Ion transport</keyword>
<feature type="transmembrane region" description="Helical" evidence="13">
    <location>
        <begin position="31"/>
        <end position="50"/>
    </location>
</feature>
<evidence type="ECO:0000256" key="7">
    <source>
        <dbReference type="ARBA" id="ARBA00022958"/>
    </source>
</evidence>
<name>A0ABU0XKL2_9MICO</name>
<keyword evidence="15" id="KW-1185">Reference proteome</keyword>
<keyword evidence="10 13" id="KW-0472">Membrane</keyword>
<keyword evidence="8 13" id="KW-1133">Transmembrane helix</keyword>
<feature type="transmembrane region" description="Helical" evidence="13">
    <location>
        <begin position="176"/>
        <end position="201"/>
    </location>
</feature>
<evidence type="ECO:0000256" key="11">
    <source>
        <dbReference type="ARBA" id="ARBA00023303"/>
    </source>
</evidence>
<sequence length="226" mass="24628">MSQAPEDPQTPASAEALAEAPLLLSTERLKAFIDAVVAIAMTLLILPLMESVTEFGHEGKDVLAYLQEDYGQLLSFVLSFLLVANFWITHHRVFARVERATSVLIWLQVAWMFTIVWLPVPTAMLGAMESDALQKTLYIGSLLVTALLMLVTRLYLRRHPELHSIAAAALRRGIAVEIILCSLYALALVVAVLVPAIGYFAMFLMVLSGPAQAIVGRRAARSAAAG</sequence>
<evidence type="ECO:0000256" key="10">
    <source>
        <dbReference type="ARBA" id="ARBA00023136"/>
    </source>
</evidence>
<keyword evidence="3" id="KW-0813">Transport</keyword>
<keyword evidence="4" id="KW-0633">Potassium transport</keyword>
<protein>
    <submittedName>
        <fullName evidence="14">TMEM175 family protein</fullName>
    </submittedName>
</protein>
<feature type="transmembrane region" description="Helical" evidence="13">
    <location>
        <begin position="138"/>
        <end position="156"/>
    </location>
</feature>
<keyword evidence="7" id="KW-0630">Potassium</keyword>
<dbReference type="Pfam" id="PF06736">
    <property type="entry name" value="TMEM175"/>
    <property type="match status" value="1"/>
</dbReference>